<evidence type="ECO:0000256" key="1">
    <source>
        <dbReference type="ARBA" id="ARBA00009437"/>
    </source>
</evidence>
<sequence>MNMSRIDLNLLVYLDVLLREKNVTRAADKLGISQPAMSNGLKRLRNLFDDPLLIRTSNGMTPTERAQELEPQVRQLLVGIEKAVQPRTEFDAVNSNRVFRMMASDYAEATLIPPLITKLRERAPNIILDIMTPSDVSFPDVEQGRVDMVINRFDSIPLSFHQKVLWSDDFSCVISDHNPVLNKFNLEGYLSAHHVWVSKTGMGVGVGMDPSDVQRLGWVDDALDKIGAKRHITVFTRHYQQACLLAQRQDLIATVPSKMAKQQQHREGVKIVPPPFEIKPIKLTMAWSPLYQHDPAHKWMRQQINETAIEIDQAIA</sequence>
<accession>A0A917JVC7</accession>
<gene>
    <name evidence="6" type="primary">nahR</name>
    <name evidence="6" type="ORF">GCM10009332_25150</name>
</gene>
<dbReference type="Pfam" id="PF03466">
    <property type="entry name" value="LysR_substrate"/>
    <property type="match status" value="1"/>
</dbReference>
<dbReference type="InterPro" id="IPR036390">
    <property type="entry name" value="WH_DNA-bd_sf"/>
</dbReference>
<reference evidence="6" key="2">
    <citation type="submission" date="2020-09" db="EMBL/GenBank/DDBJ databases">
        <authorList>
            <person name="Sun Q."/>
            <person name="Ohkuma M."/>
        </authorList>
    </citation>
    <scope>NUCLEOTIDE SEQUENCE</scope>
    <source>
        <strain evidence="6">JCM 30804</strain>
    </source>
</reference>
<dbReference type="InterPro" id="IPR036388">
    <property type="entry name" value="WH-like_DNA-bd_sf"/>
</dbReference>
<dbReference type="RefSeq" id="WP_188921468.1">
    <property type="nucleotide sequence ID" value="NZ_BMPZ01000007.1"/>
</dbReference>
<dbReference type="InterPro" id="IPR000847">
    <property type="entry name" value="LysR_HTH_N"/>
</dbReference>
<dbReference type="PANTHER" id="PTHR30118:SF15">
    <property type="entry name" value="TRANSCRIPTIONAL REGULATORY PROTEIN"/>
    <property type="match status" value="1"/>
</dbReference>
<keyword evidence="7" id="KW-1185">Reference proteome</keyword>
<dbReference type="GO" id="GO:0003700">
    <property type="term" value="F:DNA-binding transcription factor activity"/>
    <property type="evidence" value="ECO:0007669"/>
    <property type="project" value="InterPro"/>
</dbReference>
<dbReference type="Proteomes" id="UP000613743">
    <property type="component" value="Unassembled WGS sequence"/>
</dbReference>
<dbReference type="Gene3D" id="3.40.190.10">
    <property type="entry name" value="Periplasmic binding protein-like II"/>
    <property type="match status" value="2"/>
</dbReference>
<dbReference type="InterPro" id="IPR005119">
    <property type="entry name" value="LysR_subst-bd"/>
</dbReference>
<reference evidence="6" key="1">
    <citation type="journal article" date="2014" name="Int. J. Syst. Evol. Microbiol.">
        <title>Complete genome sequence of Corynebacterium casei LMG S-19264T (=DSM 44701T), isolated from a smear-ripened cheese.</title>
        <authorList>
            <consortium name="US DOE Joint Genome Institute (JGI-PGF)"/>
            <person name="Walter F."/>
            <person name="Albersmeier A."/>
            <person name="Kalinowski J."/>
            <person name="Ruckert C."/>
        </authorList>
    </citation>
    <scope>NUCLEOTIDE SEQUENCE</scope>
    <source>
        <strain evidence="6">JCM 30804</strain>
    </source>
</reference>
<dbReference type="PANTHER" id="PTHR30118">
    <property type="entry name" value="HTH-TYPE TRANSCRIPTIONAL REGULATOR LEUO-RELATED"/>
    <property type="match status" value="1"/>
</dbReference>
<feature type="domain" description="HTH lysR-type" evidence="5">
    <location>
        <begin position="6"/>
        <end position="63"/>
    </location>
</feature>
<dbReference type="PROSITE" id="PS50931">
    <property type="entry name" value="HTH_LYSR"/>
    <property type="match status" value="1"/>
</dbReference>
<evidence type="ECO:0000256" key="3">
    <source>
        <dbReference type="ARBA" id="ARBA00023125"/>
    </source>
</evidence>
<evidence type="ECO:0000259" key="5">
    <source>
        <dbReference type="PROSITE" id="PS50931"/>
    </source>
</evidence>
<evidence type="ECO:0000313" key="6">
    <source>
        <dbReference type="EMBL" id="GGI86776.1"/>
    </source>
</evidence>
<dbReference type="AlphaFoldDB" id="A0A917JVC7"/>
<evidence type="ECO:0000256" key="4">
    <source>
        <dbReference type="ARBA" id="ARBA00023163"/>
    </source>
</evidence>
<dbReference type="CDD" id="cd08417">
    <property type="entry name" value="PBP2_Nitroaromatics_like"/>
    <property type="match status" value="1"/>
</dbReference>
<evidence type="ECO:0000256" key="2">
    <source>
        <dbReference type="ARBA" id="ARBA00023015"/>
    </source>
</evidence>
<comment type="similarity">
    <text evidence="1">Belongs to the LysR transcriptional regulatory family.</text>
</comment>
<dbReference type="EMBL" id="BMPZ01000007">
    <property type="protein sequence ID" value="GGI86776.1"/>
    <property type="molecule type" value="Genomic_DNA"/>
</dbReference>
<dbReference type="SUPFAM" id="SSF53850">
    <property type="entry name" value="Periplasmic binding protein-like II"/>
    <property type="match status" value="1"/>
</dbReference>
<keyword evidence="4" id="KW-0804">Transcription</keyword>
<dbReference type="InterPro" id="IPR050389">
    <property type="entry name" value="LysR-type_TF"/>
</dbReference>
<dbReference type="Pfam" id="PF00126">
    <property type="entry name" value="HTH_1"/>
    <property type="match status" value="1"/>
</dbReference>
<protein>
    <submittedName>
        <fullName evidence="6">LysR family transcriptional regulator</fullName>
    </submittedName>
</protein>
<dbReference type="Gene3D" id="1.10.10.10">
    <property type="entry name" value="Winged helix-like DNA-binding domain superfamily/Winged helix DNA-binding domain"/>
    <property type="match status" value="1"/>
</dbReference>
<keyword evidence="3" id="KW-0238">DNA-binding</keyword>
<dbReference type="PRINTS" id="PR00039">
    <property type="entry name" value="HTHLYSR"/>
</dbReference>
<proteinExistence type="inferred from homology"/>
<name>A0A917JVC7_9GAMM</name>
<dbReference type="SUPFAM" id="SSF46785">
    <property type="entry name" value="Winged helix' DNA-binding domain"/>
    <property type="match status" value="1"/>
</dbReference>
<keyword evidence="2" id="KW-0805">Transcription regulation</keyword>
<organism evidence="6 7">
    <name type="scientific">Shewanella gelidii</name>
    <dbReference type="NCBI Taxonomy" id="1642821"/>
    <lineage>
        <taxon>Bacteria</taxon>
        <taxon>Pseudomonadati</taxon>
        <taxon>Pseudomonadota</taxon>
        <taxon>Gammaproteobacteria</taxon>
        <taxon>Alteromonadales</taxon>
        <taxon>Shewanellaceae</taxon>
        <taxon>Shewanella</taxon>
    </lineage>
</organism>
<dbReference type="InterPro" id="IPR037402">
    <property type="entry name" value="YidZ_PBP2"/>
</dbReference>
<comment type="caution">
    <text evidence="6">The sequence shown here is derived from an EMBL/GenBank/DDBJ whole genome shotgun (WGS) entry which is preliminary data.</text>
</comment>
<dbReference type="GO" id="GO:0003677">
    <property type="term" value="F:DNA binding"/>
    <property type="evidence" value="ECO:0007669"/>
    <property type="project" value="UniProtKB-KW"/>
</dbReference>
<evidence type="ECO:0000313" key="7">
    <source>
        <dbReference type="Proteomes" id="UP000613743"/>
    </source>
</evidence>